<organism evidence="1 2">
    <name type="scientific">Kingella pumchi</name>
    <dbReference type="NCBI Taxonomy" id="2779506"/>
    <lineage>
        <taxon>Bacteria</taxon>
        <taxon>Pseudomonadati</taxon>
        <taxon>Pseudomonadota</taxon>
        <taxon>Betaproteobacteria</taxon>
        <taxon>Neisseriales</taxon>
        <taxon>Neisseriaceae</taxon>
        <taxon>Kingella</taxon>
    </lineage>
</organism>
<evidence type="ECO:0000313" key="1">
    <source>
        <dbReference type="EMBL" id="MCG6503013.1"/>
    </source>
</evidence>
<evidence type="ECO:0000313" key="2">
    <source>
        <dbReference type="Proteomes" id="UP001298424"/>
    </source>
</evidence>
<keyword evidence="2" id="KW-1185">Reference proteome</keyword>
<comment type="caution">
    <text evidence="1">The sequence shown here is derived from an EMBL/GenBank/DDBJ whole genome shotgun (WGS) entry which is preliminary data.</text>
</comment>
<dbReference type="EMBL" id="JAKOOW010000001">
    <property type="protein sequence ID" value="MCG6503013.1"/>
    <property type="molecule type" value="Genomic_DNA"/>
</dbReference>
<gene>
    <name evidence="1" type="ORF">MB824_00630</name>
</gene>
<protein>
    <submittedName>
        <fullName evidence="1">Uncharacterized protein</fullName>
    </submittedName>
</protein>
<reference evidence="1 2" key="1">
    <citation type="submission" date="2022-02" db="EMBL/GenBank/DDBJ databases">
        <title>Genome sequence data of Kingella unionensis sp. nov. strain CICC 24913 (CCUG 75125).</title>
        <authorList>
            <person name="Xiao M."/>
        </authorList>
    </citation>
    <scope>NUCLEOTIDE SEQUENCE [LARGE SCALE GENOMIC DNA]</scope>
    <source>
        <strain evidence="1 2">CICC 24913</strain>
    </source>
</reference>
<dbReference type="RefSeq" id="WP_238744932.1">
    <property type="nucleotide sequence ID" value="NZ_JAKOOW010000001.1"/>
</dbReference>
<sequence length="364" mass="42749">MPPFHHADTAMKAKTVILAMPPIFGIHQVIAENLRFHGFEVTELIYEEGKFTYANIWQRLKKLFYRNLLRQREYKKEQLFQPYLADFTAKLDQIEGQADYCFMIWPGVFPSSFMQTLRDKSRLMVHYNWETLEFLEHEFYKIKFFDKFMFFDPYDIGRRPEYADKLIPATSFWFDCYLQEEQNDGSLFFIGSHHKERIADIRAFYLAAESIGLPTDFRIVSKNPQEAEQELALPGVRYLSSADALPYRDNLLAARKAGVLVDFLHTKHHGLSLRVFEALGYGKKLITTNPTVVHYDFYHPDNIFVWSGGNTEELKAFLQHPYSPPPEALKQKYSFGNWIRWAFDIEPHQAIGLPHLPPQQSRND</sequence>
<proteinExistence type="predicted"/>
<dbReference type="Proteomes" id="UP001298424">
    <property type="component" value="Unassembled WGS sequence"/>
</dbReference>
<accession>A0ABS9NL23</accession>
<name>A0ABS9NL23_9NEIS</name>